<evidence type="ECO:0000259" key="3">
    <source>
        <dbReference type="PROSITE" id="PS50887"/>
    </source>
</evidence>
<evidence type="ECO:0000256" key="1">
    <source>
        <dbReference type="ARBA" id="ARBA00012528"/>
    </source>
</evidence>
<dbReference type="EC" id="2.7.7.65" evidence="1"/>
<dbReference type="SUPFAM" id="SSF55073">
    <property type="entry name" value="Nucleotide cyclase"/>
    <property type="match status" value="1"/>
</dbReference>
<dbReference type="Gene3D" id="3.30.70.270">
    <property type="match status" value="1"/>
</dbReference>
<dbReference type="Proteomes" id="UP000008840">
    <property type="component" value="Chromosome"/>
</dbReference>
<dbReference type="GO" id="GO:0005886">
    <property type="term" value="C:plasma membrane"/>
    <property type="evidence" value="ECO:0007669"/>
    <property type="project" value="TreeGrafter"/>
</dbReference>
<dbReference type="PANTHER" id="PTHR45138:SF9">
    <property type="entry name" value="DIGUANYLATE CYCLASE DGCM-RELATED"/>
    <property type="match status" value="1"/>
</dbReference>
<reference evidence="4 5" key="1">
    <citation type="journal article" date="2008" name="Genome Biol.">
        <title>The complete genome, comparative and functional analysis of Stenotrophomonas maltophilia reveals an organism heavily shielded by drug resistance determinants.</title>
        <authorList>
            <person name="Crossman L.C."/>
            <person name="Gould V.C."/>
            <person name="Dow J.M."/>
            <person name="Vernikos G.S."/>
            <person name="Okazaki A."/>
            <person name="Sebaihia M."/>
            <person name="Saunders D."/>
            <person name="Arrowsmith C."/>
            <person name="Carver T."/>
            <person name="Peters N."/>
            <person name="Adlem E."/>
            <person name="Kerhornou A."/>
            <person name="Lord A."/>
            <person name="Murphy L."/>
            <person name="Seeger K."/>
            <person name="Squares R."/>
            <person name="Rutter S."/>
            <person name="Quail M.A."/>
            <person name="Rajandream M.A."/>
            <person name="Harris D."/>
            <person name="Churcher C."/>
            <person name="Bentley S.D."/>
            <person name="Parkhill J."/>
            <person name="Thomson N.R."/>
            <person name="Avison M.B."/>
        </authorList>
    </citation>
    <scope>NUCLEOTIDE SEQUENCE [LARGE SCALE GENOMIC DNA]</scope>
    <source>
        <strain evidence="4 5">K279a</strain>
    </source>
</reference>
<dbReference type="PANTHER" id="PTHR45138">
    <property type="entry name" value="REGULATORY COMPONENTS OF SENSORY TRANSDUCTION SYSTEM"/>
    <property type="match status" value="1"/>
</dbReference>
<name>B2FMJ6_STRMK</name>
<dbReference type="InterPro" id="IPR043128">
    <property type="entry name" value="Rev_trsase/Diguanyl_cyclase"/>
</dbReference>
<dbReference type="SMART" id="SM00267">
    <property type="entry name" value="GGDEF"/>
    <property type="match status" value="1"/>
</dbReference>
<dbReference type="Pfam" id="PF00990">
    <property type="entry name" value="GGDEF"/>
    <property type="match status" value="1"/>
</dbReference>
<dbReference type="eggNOG" id="COG3706">
    <property type="taxonomic scope" value="Bacteria"/>
</dbReference>
<gene>
    <name evidence="4" type="ordered locus">Smlt4513</name>
</gene>
<feature type="domain" description="GGDEF" evidence="3">
    <location>
        <begin position="42"/>
        <end position="168"/>
    </location>
</feature>
<sequence length="183" mass="18828">MLAVFRPRISIGPGSATGIAAQGAKMRAPPRPMSAACPWMSPPSPCLASCSASLGPSGRRRVLRHFAALMQHGLQGHDTLLGRYGGEEFVLVLAGSTQAEAMARAAAIRTALQQKPARLATGPVTFTASIGLAMDDGQGELSTLLAAADAALYRAKAAGRDRLACATPAEISRLPIADDAVPV</sequence>
<organism evidence="4 5">
    <name type="scientific">Stenotrophomonas maltophilia (strain K279a)</name>
    <dbReference type="NCBI Taxonomy" id="522373"/>
    <lineage>
        <taxon>Bacteria</taxon>
        <taxon>Pseudomonadati</taxon>
        <taxon>Pseudomonadota</taxon>
        <taxon>Gammaproteobacteria</taxon>
        <taxon>Lysobacterales</taxon>
        <taxon>Lysobacteraceae</taxon>
        <taxon>Stenotrophomonas</taxon>
        <taxon>Stenotrophomonas maltophilia group</taxon>
    </lineage>
</organism>
<protein>
    <recommendedName>
        <fullName evidence="1">diguanylate cyclase</fullName>
        <ecNumber evidence="1">2.7.7.65</ecNumber>
    </recommendedName>
</protein>
<comment type="catalytic activity">
    <reaction evidence="2">
        <text>2 GTP = 3',3'-c-di-GMP + 2 diphosphate</text>
        <dbReference type="Rhea" id="RHEA:24898"/>
        <dbReference type="ChEBI" id="CHEBI:33019"/>
        <dbReference type="ChEBI" id="CHEBI:37565"/>
        <dbReference type="ChEBI" id="CHEBI:58805"/>
        <dbReference type="EC" id="2.7.7.65"/>
    </reaction>
</comment>
<dbReference type="AlphaFoldDB" id="B2FMJ6"/>
<dbReference type="InterPro" id="IPR000160">
    <property type="entry name" value="GGDEF_dom"/>
</dbReference>
<evidence type="ECO:0000313" key="4">
    <source>
        <dbReference type="EMBL" id="CAQ47871.1"/>
    </source>
</evidence>
<dbReference type="KEGG" id="sml:Smlt4513"/>
<dbReference type="EMBL" id="AM743169">
    <property type="protein sequence ID" value="CAQ47871.1"/>
    <property type="molecule type" value="Genomic_DNA"/>
</dbReference>
<dbReference type="HOGENOM" id="CLU_1474394_0_0_6"/>
<dbReference type="GO" id="GO:1902201">
    <property type="term" value="P:negative regulation of bacterial-type flagellum-dependent cell motility"/>
    <property type="evidence" value="ECO:0007669"/>
    <property type="project" value="TreeGrafter"/>
</dbReference>
<proteinExistence type="predicted"/>
<dbReference type="InterPro" id="IPR050469">
    <property type="entry name" value="Diguanylate_Cyclase"/>
</dbReference>
<dbReference type="GO" id="GO:0052621">
    <property type="term" value="F:diguanylate cyclase activity"/>
    <property type="evidence" value="ECO:0007669"/>
    <property type="project" value="UniProtKB-EC"/>
</dbReference>
<dbReference type="NCBIfam" id="TIGR00254">
    <property type="entry name" value="GGDEF"/>
    <property type="match status" value="1"/>
</dbReference>
<dbReference type="PROSITE" id="PS50887">
    <property type="entry name" value="GGDEF"/>
    <property type="match status" value="1"/>
</dbReference>
<dbReference type="EnsemblBacteria" id="CAQ47871">
    <property type="protein sequence ID" value="CAQ47871"/>
    <property type="gene ID" value="Smlt4513"/>
</dbReference>
<evidence type="ECO:0000256" key="2">
    <source>
        <dbReference type="ARBA" id="ARBA00034247"/>
    </source>
</evidence>
<evidence type="ECO:0000313" key="5">
    <source>
        <dbReference type="Proteomes" id="UP000008840"/>
    </source>
</evidence>
<keyword evidence="5" id="KW-1185">Reference proteome</keyword>
<dbReference type="GO" id="GO:0043709">
    <property type="term" value="P:cell adhesion involved in single-species biofilm formation"/>
    <property type="evidence" value="ECO:0007669"/>
    <property type="project" value="TreeGrafter"/>
</dbReference>
<accession>B2FMJ6</accession>
<dbReference type="InterPro" id="IPR029787">
    <property type="entry name" value="Nucleotide_cyclase"/>
</dbReference>